<reference evidence="4" key="2">
    <citation type="submission" date="2023-08" db="EMBL/GenBank/DDBJ databases">
        <title>Identification and characterization of horizontal gene transfer across gut microbiota members of farm animals based on homology search.</title>
        <authorList>
            <person name="Schwarzerova J."/>
            <person name="Nykrynova M."/>
            <person name="Jureckova K."/>
            <person name="Cejkova D."/>
            <person name="Rychlik I."/>
        </authorList>
    </citation>
    <scope>NUCLEOTIDE SEQUENCE</scope>
    <source>
        <strain evidence="4">ET15</strain>
        <strain evidence="3">ET37</strain>
    </source>
</reference>
<dbReference type="EMBL" id="JAUEIE010000025">
    <property type="protein sequence ID" value="MDN0023888.1"/>
    <property type="molecule type" value="Genomic_DNA"/>
</dbReference>
<feature type="transmembrane region" description="Helical" evidence="2">
    <location>
        <begin position="133"/>
        <end position="156"/>
    </location>
</feature>
<accession>A0AAW7JKR0</accession>
<feature type="transmembrane region" description="Helical" evidence="2">
    <location>
        <begin position="82"/>
        <end position="113"/>
    </location>
</feature>
<dbReference type="EMBL" id="JAUEIF010000016">
    <property type="protein sequence ID" value="MDN0026319.1"/>
    <property type="molecule type" value="Genomic_DNA"/>
</dbReference>
<evidence type="ECO:0000313" key="3">
    <source>
        <dbReference type="EMBL" id="MDN0023888.1"/>
    </source>
</evidence>
<comment type="caution">
    <text evidence="4">The sequence shown here is derived from an EMBL/GenBank/DDBJ whole genome shotgun (WGS) entry which is preliminary data.</text>
</comment>
<dbReference type="PANTHER" id="PTHR34980">
    <property type="entry name" value="INNER MEMBRANE PROTEIN-RELATED-RELATED"/>
    <property type="match status" value="1"/>
</dbReference>
<keyword evidence="5" id="KW-1185">Reference proteome</keyword>
<sequence length="189" mass="20659">MRELTVLPQLGFTEALSAACKKVTQFKGRSRRSEFWWTYLAVFIINFICSFIPSIGTLISILLGLAMIPITFRRLHDTGRSGWWYGVSMICGTIYIIVACSLVIAALGGGASAADLSSMSSEEIVEALMEGPAMGFIGIGLLAGIIYGIILLIFYCQDSQKEENKYGPSPKYVEENADAESQDTMQTMA</sequence>
<feature type="region of interest" description="Disordered" evidence="1">
    <location>
        <begin position="165"/>
        <end position="189"/>
    </location>
</feature>
<keyword evidence="2" id="KW-0812">Transmembrane</keyword>
<keyword evidence="2" id="KW-0472">Membrane</keyword>
<dbReference type="AlphaFoldDB" id="A0AAW7JKR0"/>
<evidence type="ECO:0000256" key="1">
    <source>
        <dbReference type="SAM" id="MobiDB-lite"/>
    </source>
</evidence>
<gene>
    <name evidence="3" type="ORF">QVN81_12840</name>
    <name evidence="4" type="ORF">QVN84_12445</name>
</gene>
<organism evidence="4 6">
    <name type="scientific">Leyella lascolaii</name>
    <dbReference type="NCBI Taxonomy" id="1776379"/>
    <lineage>
        <taxon>Bacteria</taxon>
        <taxon>Pseudomonadati</taxon>
        <taxon>Bacteroidota</taxon>
        <taxon>Bacteroidia</taxon>
        <taxon>Bacteroidales</taxon>
        <taxon>Prevotellaceae</taxon>
        <taxon>Leyella</taxon>
    </lineage>
</organism>
<evidence type="ECO:0000313" key="6">
    <source>
        <dbReference type="Proteomes" id="UP001168478"/>
    </source>
</evidence>
<feature type="transmembrane region" description="Helical" evidence="2">
    <location>
        <begin position="41"/>
        <end position="70"/>
    </location>
</feature>
<name>A0AAW7JKR0_9BACT</name>
<proteinExistence type="predicted"/>
<dbReference type="PANTHER" id="PTHR34980:SF2">
    <property type="entry name" value="INNER MEMBRANE PROTEIN YHAH-RELATED"/>
    <property type="match status" value="1"/>
</dbReference>
<dbReference type="Proteomes" id="UP001167831">
    <property type="component" value="Unassembled WGS sequence"/>
</dbReference>
<dbReference type="Proteomes" id="UP001168478">
    <property type="component" value="Unassembled WGS sequence"/>
</dbReference>
<reference evidence="4" key="1">
    <citation type="submission" date="2023-06" db="EMBL/GenBank/DDBJ databases">
        <authorList>
            <person name="Zeman M."/>
            <person name="Kubasova T."/>
            <person name="Jahodarova E."/>
            <person name="Nykrynova M."/>
            <person name="Rychlik I."/>
        </authorList>
    </citation>
    <scope>NUCLEOTIDE SEQUENCE</scope>
    <source>
        <strain evidence="4">ET15</strain>
        <strain evidence="3">ET37</strain>
    </source>
</reference>
<dbReference type="GO" id="GO:0005886">
    <property type="term" value="C:plasma membrane"/>
    <property type="evidence" value="ECO:0007669"/>
    <property type="project" value="TreeGrafter"/>
</dbReference>
<dbReference type="RefSeq" id="WP_289826295.1">
    <property type="nucleotide sequence ID" value="NZ_JAUEIE010000025.1"/>
</dbReference>
<dbReference type="InterPro" id="IPR008523">
    <property type="entry name" value="DUF805"/>
</dbReference>
<keyword evidence="2" id="KW-1133">Transmembrane helix</keyword>
<dbReference type="Pfam" id="PF05656">
    <property type="entry name" value="DUF805"/>
    <property type="match status" value="1"/>
</dbReference>
<evidence type="ECO:0000313" key="5">
    <source>
        <dbReference type="Proteomes" id="UP001167831"/>
    </source>
</evidence>
<evidence type="ECO:0000256" key="2">
    <source>
        <dbReference type="SAM" id="Phobius"/>
    </source>
</evidence>
<protein>
    <submittedName>
        <fullName evidence="4">DUF805 domain-containing protein</fullName>
    </submittedName>
</protein>
<evidence type="ECO:0000313" key="4">
    <source>
        <dbReference type="EMBL" id="MDN0026319.1"/>
    </source>
</evidence>